<reference evidence="1 2" key="1">
    <citation type="journal article" date="2015" name="Genome Announc.">
        <title>Expanding the biotechnology potential of lactobacilli through comparative genomics of 213 strains and associated genera.</title>
        <authorList>
            <person name="Sun Z."/>
            <person name="Harris H.M."/>
            <person name="McCann A."/>
            <person name="Guo C."/>
            <person name="Argimon S."/>
            <person name="Zhang W."/>
            <person name="Yang X."/>
            <person name="Jeffery I.B."/>
            <person name="Cooney J.C."/>
            <person name="Kagawa T.F."/>
            <person name="Liu W."/>
            <person name="Song Y."/>
            <person name="Salvetti E."/>
            <person name="Wrobel A."/>
            <person name="Rasinkangas P."/>
            <person name="Parkhill J."/>
            <person name="Rea M.C."/>
            <person name="O'Sullivan O."/>
            <person name="Ritari J."/>
            <person name="Douillard F.P."/>
            <person name="Paul Ross R."/>
            <person name="Yang R."/>
            <person name="Briner A.E."/>
            <person name="Felis G.E."/>
            <person name="de Vos W.M."/>
            <person name="Barrangou R."/>
            <person name="Klaenhammer T.R."/>
            <person name="Caufield P.W."/>
            <person name="Cui Y."/>
            <person name="Zhang H."/>
            <person name="O'Toole P.W."/>
        </authorList>
    </citation>
    <scope>NUCLEOTIDE SEQUENCE [LARGE SCALE GENOMIC DNA]</scope>
    <source>
        <strain evidence="1 2">DSM 20003</strain>
    </source>
</reference>
<evidence type="ECO:0000313" key="2">
    <source>
        <dbReference type="Proteomes" id="UP000051461"/>
    </source>
</evidence>
<name>A0A0R1GS07_9LACO</name>
<gene>
    <name evidence="1" type="ORF">FC07_GL000546</name>
</gene>
<dbReference type="OrthoDB" id="9796523at2"/>
<proteinExistence type="predicted"/>
<dbReference type="EMBL" id="AZDA01000091">
    <property type="protein sequence ID" value="KRK34532.1"/>
    <property type="molecule type" value="Genomic_DNA"/>
</dbReference>
<organism evidence="1 2">
    <name type="scientific">Loigolactobacillus bifermentans DSM 20003</name>
    <dbReference type="NCBI Taxonomy" id="1423726"/>
    <lineage>
        <taxon>Bacteria</taxon>
        <taxon>Bacillati</taxon>
        <taxon>Bacillota</taxon>
        <taxon>Bacilli</taxon>
        <taxon>Lactobacillales</taxon>
        <taxon>Lactobacillaceae</taxon>
        <taxon>Loigolactobacillus</taxon>
    </lineage>
</organism>
<dbReference type="Proteomes" id="UP000051461">
    <property type="component" value="Unassembled WGS sequence"/>
</dbReference>
<dbReference type="STRING" id="1423726.FC07_GL000546"/>
<keyword evidence="2" id="KW-1185">Reference proteome</keyword>
<evidence type="ECO:0000313" key="1">
    <source>
        <dbReference type="EMBL" id="KRK34532.1"/>
    </source>
</evidence>
<dbReference type="Pfam" id="PF13707">
    <property type="entry name" value="RloB"/>
    <property type="match status" value="1"/>
</dbReference>
<dbReference type="AlphaFoldDB" id="A0A0R1GS07"/>
<dbReference type="PATRIC" id="fig|1423726.3.peg.561"/>
<dbReference type="RefSeq" id="WP_057904974.1">
    <property type="nucleotide sequence ID" value="NZ_AZDA01000091.1"/>
</dbReference>
<protein>
    <submittedName>
        <fullName evidence="1">Abortive phage resistance protein</fullName>
    </submittedName>
</protein>
<accession>A0A0R1GS07</accession>
<comment type="caution">
    <text evidence="1">The sequence shown here is derived from an EMBL/GenBank/DDBJ whole genome shotgun (WGS) entry which is preliminary data.</text>
</comment>
<dbReference type="InterPro" id="IPR025591">
    <property type="entry name" value="RloB"/>
</dbReference>
<sequence>MVRKSRNLTEKKAIAIYCEGESEVQYFNMLARKYHGANVHTEKLVVQSLHKNGLKLLIAAVAKRDALSHKRHVDQVYVVFDRDELSDQALRTCQQYAQKHQLQLLFSSINFEIWILLHFEYFGKDFNRQELYRKLSGTHYFAADYQHFKGHPYDAVLYDRVQIAIQNATKLSQKHADMIRDRPFTNIHRYLGQIYGVTKF</sequence>